<accession>A0A6G0WCW8</accession>
<protein>
    <recommendedName>
        <fullName evidence="7">RING-type domain-containing protein</fullName>
    </recommendedName>
</protein>
<feature type="domain" description="RING-type" evidence="7">
    <location>
        <begin position="17"/>
        <end position="58"/>
    </location>
</feature>
<evidence type="ECO:0000313" key="8">
    <source>
        <dbReference type="EMBL" id="KAF0725049.1"/>
    </source>
</evidence>
<dbReference type="PROSITE" id="PS50089">
    <property type="entry name" value="ZF_RING_2"/>
    <property type="match status" value="1"/>
</dbReference>
<dbReference type="SMART" id="SM00184">
    <property type="entry name" value="RING"/>
    <property type="match status" value="1"/>
</dbReference>
<comment type="subcellular location">
    <subcellularLocation>
        <location evidence="1">Nucleus</location>
    </subcellularLocation>
</comment>
<dbReference type="PROSITE" id="PS00518">
    <property type="entry name" value="ZF_RING_1"/>
    <property type="match status" value="1"/>
</dbReference>
<keyword evidence="2" id="KW-0479">Metal-binding</keyword>
<keyword evidence="5" id="KW-0539">Nucleus</keyword>
<proteinExistence type="predicted"/>
<dbReference type="GO" id="GO:0008270">
    <property type="term" value="F:zinc ion binding"/>
    <property type="evidence" value="ECO:0007669"/>
    <property type="project" value="UniProtKB-KW"/>
</dbReference>
<dbReference type="EMBL" id="VJMJ01000253">
    <property type="protein sequence ID" value="KAF0725049.1"/>
    <property type="molecule type" value="Genomic_DNA"/>
</dbReference>
<dbReference type="VEuPathDB" id="FungiDB:AeMF1_000009"/>
<evidence type="ECO:0000313" key="9">
    <source>
        <dbReference type="Proteomes" id="UP000481153"/>
    </source>
</evidence>
<gene>
    <name evidence="8" type="ORF">Ae201684_016447</name>
</gene>
<evidence type="ECO:0000256" key="2">
    <source>
        <dbReference type="ARBA" id="ARBA00022723"/>
    </source>
</evidence>
<organism evidence="8 9">
    <name type="scientific">Aphanomyces euteiches</name>
    <dbReference type="NCBI Taxonomy" id="100861"/>
    <lineage>
        <taxon>Eukaryota</taxon>
        <taxon>Sar</taxon>
        <taxon>Stramenopiles</taxon>
        <taxon>Oomycota</taxon>
        <taxon>Saprolegniomycetes</taxon>
        <taxon>Saprolegniales</taxon>
        <taxon>Verrucalvaceae</taxon>
        <taxon>Aphanomyces</taxon>
    </lineage>
</organism>
<dbReference type="InterPro" id="IPR017907">
    <property type="entry name" value="Znf_RING_CS"/>
</dbReference>
<keyword evidence="4" id="KW-0862">Zinc</keyword>
<dbReference type="Proteomes" id="UP000481153">
    <property type="component" value="Unassembled WGS sequence"/>
</dbReference>
<dbReference type="InterPro" id="IPR051507">
    <property type="entry name" value="PcG_RING_finger"/>
</dbReference>
<evidence type="ECO:0000256" key="1">
    <source>
        <dbReference type="ARBA" id="ARBA00004123"/>
    </source>
</evidence>
<keyword evidence="3 6" id="KW-0863">Zinc-finger</keyword>
<evidence type="ECO:0000256" key="5">
    <source>
        <dbReference type="ARBA" id="ARBA00023242"/>
    </source>
</evidence>
<dbReference type="PANTHER" id="PTHR45893">
    <property type="entry name" value="POLYCOMB GROUP RING FINGER PROTEIN"/>
    <property type="match status" value="1"/>
</dbReference>
<evidence type="ECO:0000259" key="7">
    <source>
        <dbReference type="PROSITE" id="PS50089"/>
    </source>
</evidence>
<evidence type="ECO:0000256" key="4">
    <source>
        <dbReference type="ARBA" id="ARBA00022833"/>
    </source>
</evidence>
<dbReference type="GO" id="GO:0005634">
    <property type="term" value="C:nucleus"/>
    <property type="evidence" value="ECO:0007669"/>
    <property type="project" value="UniProtKB-SubCell"/>
</dbReference>
<dbReference type="Pfam" id="PF13923">
    <property type="entry name" value="zf-C3HC4_2"/>
    <property type="match status" value="1"/>
</dbReference>
<evidence type="ECO:0000256" key="3">
    <source>
        <dbReference type="ARBA" id="ARBA00022771"/>
    </source>
</evidence>
<reference evidence="8 9" key="1">
    <citation type="submission" date="2019-07" db="EMBL/GenBank/DDBJ databases">
        <title>Genomics analysis of Aphanomyces spp. identifies a new class of oomycete effector associated with host adaptation.</title>
        <authorList>
            <person name="Gaulin E."/>
        </authorList>
    </citation>
    <scope>NUCLEOTIDE SEQUENCE [LARGE SCALE GENOMIC DNA]</scope>
    <source>
        <strain evidence="8 9">ATCC 201684</strain>
    </source>
</reference>
<sequence>MQKLLVDTKDVNPHFICTLCHGYFRQPYTIRECIHTFCKSCIFRYIVSGVGNNCPICQLEFGTYPLSGTKTKPPQIVQDHVMEGLVRKLFPQLDVQDKVDEEKFYKKLNFKTRNESTVSRSKEAKFKRMKGQNVKMILRPVKSTLRACGPPPRTKELTFGWKLPDKNRVSDLKLCLRKMLGKVNVPIELGEIQIRCKDKILGKEHSLQFIQKTMWKRSSPIEMEYRRIDESTSTLDAYGPESSSFAERDI</sequence>
<dbReference type="Gene3D" id="3.30.40.10">
    <property type="entry name" value="Zinc/RING finger domain, C3HC4 (zinc finger)"/>
    <property type="match status" value="1"/>
</dbReference>
<keyword evidence="9" id="KW-1185">Reference proteome</keyword>
<dbReference type="SUPFAM" id="SSF57850">
    <property type="entry name" value="RING/U-box"/>
    <property type="match status" value="1"/>
</dbReference>
<dbReference type="AlphaFoldDB" id="A0A6G0WCW8"/>
<dbReference type="Gene3D" id="3.10.20.90">
    <property type="entry name" value="Phosphatidylinositol 3-kinase Catalytic Subunit, Chain A, domain 1"/>
    <property type="match status" value="1"/>
</dbReference>
<dbReference type="InterPro" id="IPR001841">
    <property type="entry name" value="Znf_RING"/>
</dbReference>
<dbReference type="InterPro" id="IPR013083">
    <property type="entry name" value="Znf_RING/FYVE/PHD"/>
</dbReference>
<comment type="caution">
    <text evidence="8">The sequence shown here is derived from an EMBL/GenBank/DDBJ whole genome shotgun (WGS) entry which is preliminary data.</text>
</comment>
<name>A0A6G0WCW8_9STRA</name>
<evidence type="ECO:0000256" key="6">
    <source>
        <dbReference type="PROSITE-ProRule" id="PRU00175"/>
    </source>
</evidence>